<dbReference type="AlphaFoldDB" id="X1KR61"/>
<dbReference type="InterPro" id="IPR036640">
    <property type="entry name" value="ABC1_TM_sf"/>
</dbReference>
<comment type="caution">
    <text evidence="6">The sequence shown here is derived from an EMBL/GenBank/DDBJ whole genome shotgun (WGS) entry which is preliminary data.</text>
</comment>
<feature type="transmembrane region" description="Helical" evidence="4">
    <location>
        <begin position="93"/>
        <end position="113"/>
    </location>
</feature>
<name>X1KR61_9ZZZZ</name>
<accession>X1KR61</accession>
<feature type="transmembrane region" description="Helical" evidence="4">
    <location>
        <begin position="15"/>
        <end position="36"/>
    </location>
</feature>
<keyword evidence="2 4" id="KW-1133">Transmembrane helix</keyword>
<dbReference type="InterPro" id="IPR011527">
    <property type="entry name" value="ABC1_TM_dom"/>
</dbReference>
<gene>
    <name evidence="6" type="ORF">S03H2_70703</name>
</gene>
<reference evidence="6" key="1">
    <citation type="journal article" date="2014" name="Front. Microbiol.">
        <title>High frequency of phylogenetically diverse reductive dehalogenase-homologous genes in deep subseafloor sedimentary metagenomes.</title>
        <authorList>
            <person name="Kawai M."/>
            <person name="Futagami T."/>
            <person name="Toyoda A."/>
            <person name="Takaki Y."/>
            <person name="Nishi S."/>
            <person name="Hori S."/>
            <person name="Arai W."/>
            <person name="Tsubouchi T."/>
            <person name="Morono Y."/>
            <person name="Uchiyama I."/>
            <person name="Ito T."/>
            <person name="Fujiyama A."/>
            <person name="Inagaki F."/>
            <person name="Takami H."/>
        </authorList>
    </citation>
    <scope>NUCLEOTIDE SEQUENCE</scope>
    <source>
        <strain evidence="6">Expedition CK06-06</strain>
    </source>
</reference>
<evidence type="ECO:0000256" key="2">
    <source>
        <dbReference type="ARBA" id="ARBA00022989"/>
    </source>
</evidence>
<feature type="non-terminal residue" evidence="6">
    <location>
        <position position="115"/>
    </location>
</feature>
<feature type="domain" description="ABC transmembrane type-1" evidence="5">
    <location>
        <begin position="9"/>
        <end position="115"/>
    </location>
</feature>
<dbReference type="GO" id="GO:0005524">
    <property type="term" value="F:ATP binding"/>
    <property type="evidence" value="ECO:0007669"/>
    <property type="project" value="InterPro"/>
</dbReference>
<keyword evidence="3 4" id="KW-0472">Membrane</keyword>
<dbReference type="GO" id="GO:0016020">
    <property type="term" value="C:membrane"/>
    <property type="evidence" value="ECO:0007669"/>
    <property type="project" value="InterPro"/>
</dbReference>
<keyword evidence="1 4" id="KW-0812">Transmembrane</keyword>
<dbReference type="SUPFAM" id="SSF90123">
    <property type="entry name" value="ABC transporter transmembrane region"/>
    <property type="match status" value="1"/>
</dbReference>
<proteinExistence type="predicted"/>
<dbReference type="PROSITE" id="PS50929">
    <property type="entry name" value="ABC_TM1F"/>
    <property type="match status" value="1"/>
</dbReference>
<protein>
    <recommendedName>
        <fullName evidence="5">ABC transmembrane type-1 domain-containing protein</fullName>
    </recommendedName>
</protein>
<sequence>MELFKPKDQIDIQKIIWMFMSMIAILIIHLVICMIAQTTAAITDYTLTADARLRLGEHLRKLSMGFFKRKDPGDITALLLQDMKKVEEIFGHIFYDIIACVTLVFVMALFFFFKT</sequence>
<dbReference type="Gene3D" id="1.20.1560.10">
    <property type="entry name" value="ABC transporter type 1, transmembrane domain"/>
    <property type="match status" value="1"/>
</dbReference>
<organism evidence="6">
    <name type="scientific">marine sediment metagenome</name>
    <dbReference type="NCBI Taxonomy" id="412755"/>
    <lineage>
        <taxon>unclassified sequences</taxon>
        <taxon>metagenomes</taxon>
        <taxon>ecological metagenomes</taxon>
    </lineage>
</organism>
<dbReference type="Pfam" id="PF00664">
    <property type="entry name" value="ABC_membrane"/>
    <property type="match status" value="1"/>
</dbReference>
<evidence type="ECO:0000256" key="1">
    <source>
        <dbReference type="ARBA" id="ARBA00022692"/>
    </source>
</evidence>
<evidence type="ECO:0000256" key="3">
    <source>
        <dbReference type="ARBA" id="ARBA00023136"/>
    </source>
</evidence>
<evidence type="ECO:0000259" key="5">
    <source>
        <dbReference type="PROSITE" id="PS50929"/>
    </source>
</evidence>
<evidence type="ECO:0000313" key="6">
    <source>
        <dbReference type="EMBL" id="GAH96125.1"/>
    </source>
</evidence>
<dbReference type="EMBL" id="BARU01047070">
    <property type="protein sequence ID" value="GAH96125.1"/>
    <property type="molecule type" value="Genomic_DNA"/>
</dbReference>
<dbReference type="GO" id="GO:0140359">
    <property type="term" value="F:ABC-type transporter activity"/>
    <property type="evidence" value="ECO:0007669"/>
    <property type="project" value="InterPro"/>
</dbReference>
<evidence type="ECO:0000256" key="4">
    <source>
        <dbReference type="SAM" id="Phobius"/>
    </source>
</evidence>